<dbReference type="OrthoDB" id="2307590at2759"/>
<dbReference type="EMBL" id="CAJVPZ010062641">
    <property type="protein sequence ID" value="CAG8792366.1"/>
    <property type="molecule type" value="Genomic_DNA"/>
</dbReference>
<name>A0A9N9P5Q7_9GLOM</name>
<evidence type="ECO:0000313" key="2">
    <source>
        <dbReference type="EMBL" id="CAG8792366.1"/>
    </source>
</evidence>
<feature type="non-terminal residue" evidence="2">
    <location>
        <position position="188"/>
    </location>
</feature>
<feature type="compositionally biased region" description="Basic and acidic residues" evidence="1">
    <location>
        <begin position="10"/>
        <end position="24"/>
    </location>
</feature>
<evidence type="ECO:0000313" key="3">
    <source>
        <dbReference type="Proteomes" id="UP000789396"/>
    </source>
</evidence>
<reference evidence="2" key="1">
    <citation type="submission" date="2021-06" db="EMBL/GenBank/DDBJ databases">
        <authorList>
            <person name="Kallberg Y."/>
            <person name="Tangrot J."/>
            <person name="Rosling A."/>
        </authorList>
    </citation>
    <scope>NUCLEOTIDE SEQUENCE</scope>
    <source>
        <strain evidence="2">IN212</strain>
    </source>
</reference>
<comment type="caution">
    <text evidence="2">The sequence shown here is derived from an EMBL/GenBank/DDBJ whole genome shotgun (WGS) entry which is preliminary data.</text>
</comment>
<dbReference type="Proteomes" id="UP000789396">
    <property type="component" value="Unassembled WGS sequence"/>
</dbReference>
<evidence type="ECO:0000256" key="1">
    <source>
        <dbReference type="SAM" id="MobiDB-lite"/>
    </source>
</evidence>
<keyword evidence="3" id="KW-1185">Reference proteome</keyword>
<sequence length="188" mass="22190">NVEDEDNDDPKDNVEDKDNDDPKDVQKLLANVTEIFDEENLKKHYNKAYDYDEEIEKLIKSKNEKKILDYFKKCFKPCKDYVMNKGSKQSIQYMDIKEMIKIAVLIPRLVEESYDSVVAEIMWQLTYVKVPVDSDNDKWMQKLTTLLFPSKLSPFAKLIVLNPSELLSSKESYREIYRSPPFRAIVKF</sequence>
<gene>
    <name evidence="2" type="ORF">RFULGI_LOCUS16866</name>
</gene>
<protein>
    <submittedName>
        <fullName evidence="2">16155_t:CDS:1</fullName>
    </submittedName>
</protein>
<dbReference type="AlphaFoldDB" id="A0A9N9P5Q7"/>
<accession>A0A9N9P5Q7</accession>
<feature type="region of interest" description="Disordered" evidence="1">
    <location>
        <begin position="1"/>
        <end position="24"/>
    </location>
</feature>
<organism evidence="2 3">
    <name type="scientific">Racocetra fulgida</name>
    <dbReference type="NCBI Taxonomy" id="60492"/>
    <lineage>
        <taxon>Eukaryota</taxon>
        <taxon>Fungi</taxon>
        <taxon>Fungi incertae sedis</taxon>
        <taxon>Mucoromycota</taxon>
        <taxon>Glomeromycotina</taxon>
        <taxon>Glomeromycetes</taxon>
        <taxon>Diversisporales</taxon>
        <taxon>Gigasporaceae</taxon>
        <taxon>Racocetra</taxon>
    </lineage>
</organism>
<feature type="non-terminal residue" evidence="2">
    <location>
        <position position="1"/>
    </location>
</feature>
<proteinExistence type="predicted"/>